<evidence type="ECO:0000313" key="2">
    <source>
        <dbReference type="EMBL" id="EFN51347.1"/>
    </source>
</evidence>
<protein>
    <recommendedName>
        <fullName evidence="1">RecA family profile 1 domain-containing protein</fullName>
    </recommendedName>
</protein>
<dbReference type="InterPro" id="IPR020588">
    <property type="entry name" value="RecA_ATP-bd"/>
</dbReference>
<dbReference type="GO" id="GO:0140664">
    <property type="term" value="F:ATP-dependent DNA damage sensor activity"/>
    <property type="evidence" value="ECO:0007669"/>
    <property type="project" value="InterPro"/>
</dbReference>
<dbReference type="STRING" id="554065.E1ZS35"/>
<dbReference type="OrthoDB" id="420422at2759"/>
<dbReference type="GO" id="GO:0000724">
    <property type="term" value="P:double-strand break repair via homologous recombination"/>
    <property type="evidence" value="ECO:0007669"/>
    <property type="project" value="InterPro"/>
</dbReference>
<dbReference type="InterPro" id="IPR027417">
    <property type="entry name" value="P-loop_NTPase"/>
</dbReference>
<dbReference type="OMA" id="DNIAAFY"/>
<organism evidence="3">
    <name type="scientific">Chlorella variabilis</name>
    <name type="common">Green alga</name>
    <dbReference type="NCBI Taxonomy" id="554065"/>
    <lineage>
        <taxon>Eukaryota</taxon>
        <taxon>Viridiplantae</taxon>
        <taxon>Chlorophyta</taxon>
        <taxon>core chlorophytes</taxon>
        <taxon>Trebouxiophyceae</taxon>
        <taxon>Chlorellales</taxon>
        <taxon>Chlorellaceae</taxon>
        <taxon>Chlorella clade</taxon>
        <taxon>Chlorella</taxon>
    </lineage>
</organism>
<dbReference type="GO" id="GO:0003677">
    <property type="term" value="F:DNA binding"/>
    <property type="evidence" value="ECO:0007669"/>
    <property type="project" value="InterPro"/>
</dbReference>
<dbReference type="FunCoup" id="E1ZS35">
    <property type="interactions" value="841"/>
</dbReference>
<dbReference type="Proteomes" id="UP000008141">
    <property type="component" value="Unassembled WGS sequence"/>
</dbReference>
<dbReference type="GO" id="GO:0005657">
    <property type="term" value="C:replication fork"/>
    <property type="evidence" value="ECO:0007669"/>
    <property type="project" value="InterPro"/>
</dbReference>
<name>E1ZS35_CHLVA</name>
<dbReference type="SUPFAM" id="SSF52540">
    <property type="entry name" value="P-loop containing nucleoside triphosphate hydrolases"/>
    <property type="match status" value="1"/>
</dbReference>
<dbReference type="EMBL" id="GL433865">
    <property type="protein sequence ID" value="EFN51347.1"/>
    <property type="molecule type" value="Genomic_DNA"/>
</dbReference>
<dbReference type="GeneID" id="17350763"/>
<feature type="domain" description="RecA family profile 1" evidence="1">
    <location>
        <begin position="32"/>
        <end position="249"/>
    </location>
</feature>
<evidence type="ECO:0000313" key="3">
    <source>
        <dbReference type="Proteomes" id="UP000008141"/>
    </source>
</evidence>
<keyword evidence="3" id="KW-1185">Reference proteome</keyword>
<evidence type="ECO:0000259" key="1">
    <source>
        <dbReference type="PROSITE" id="PS50162"/>
    </source>
</evidence>
<dbReference type="KEGG" id="cvr:CHLNCDRAFT_55170"/>
<gene>
    <name evidence="2" type="ORF">CHLNCDRAFT_55170</name>
</gene>
<dbReference type="GO" id="GO:0005524">
    <property type="term" value="F:ATP binding"/>
    <property type="evidence" value="ECO:0007669"/>
    <property type="project" value="InterPro"/>
</dbReference>
<dbReference type="CDD" id="cd19490">
    <property type="entry name" value="XRCC2"/>
    <property type="match status" value="1"/>
</dbReference>
<dbReference type="PANTHER" id="PTHR46644:SF2">
    <property type="entry name" value="DNA REPAIR PROTEIN XRCC2"/>
    <property type="match status" value="1"/>
</dbReference>
<dbReference type="InParanoid" id="E1ZS35"/>
<dbReference type="GO" id="GO:0033063">
    <property type="term" value="C:Rad51B-Rad51C-Rad51D-XRCC2 complex"/>
    <property type="evidence" value="ECO:0007669"/>
    <property type="project" value="InterPro"/>
</dbReference>
<dbReference type="eggNOG" id="KOG2859">
    <property type="taxonomic scope" value="Eukaryota"/>
</dbReference>
<accession>E1ZS35</accession>
<dbReference type="RefSeq" id="XP_005843449.1">
    <property type="nucleotide sequence ID" value="XM_005843387.1"/>
</dbReference>
<dbReference type="PANTHER" id="PTHR46644">
    <property type="entry name" value="DNA REPAIR PROTEIN XRCC2"/>
    <property type="match status" value="1"/>
</dbReference>
<dbReference type="AlphaFoldDB" id="E1ZS35"/>
<sequence length="328" mass="34789">MEGVNEGSDAEEEARRFLQPDETAGQLLARTYVEPLHTGLPLIDRFLAFRGGQVLEVASAAGAGRTTALLQVAATCILPQVAGGVTFGGKGAGVLFLDLDAKLDLVRLLEMLDTRIFAAQQAAGVLEPDTMPVLADCLSRFHLVRCHGSFEMLAALCSAQPTLDALAAAPGGLACLLLDNVATHYYLDRSARGPPSGGIGAASSLFGGVPDLAREGAPLTLFRVHAALAAELRALQRRYRLPIIASKHLVLPGGREADKDGWAHRDPMMKPWQDLVTHRLLLRSDGGSRSSNSGGGGRAGVVRLAKWHAPEDPAVIRFEIRSEGILLS</sequence>
<dbReference type="PROSITE" id="PS50162">
    <property type="entry name" value="RECA_2"/>
    <property type="match status" value="1"/>
</dbReference>
<proteinExistence type="predicted"/>
<dbReference type="InterPro" id="IPR030547">
    <property type="entry name" value="XRCC2"/>
</dbReference>
<reference evidence="2 3" key="1">
    <citation type="journal article" date="2010" name="Plant Cell">
        <title>The Chlorella variabilis NC64A genome reveals adaptation to photosymbiosis, coevolution with viruses, and cryptic sex.</title>
        <authorList>
            <person name="Blanc G."/>
            <person name="Duncan G."/>
            <person name="Agarkova I."/>
            <person name="Borodovsky M."/>
            <person name="Gurnon J."/>
            <person name="Kuo A."/>
            <person name="Lindquist E."/>
            <person name="Lucas S."/>
            <person name="Pangilinan J."/>
            <person name="Polle J."/>
            <person name="Salamov A."/>
            <person name="Terry A."/>
            <person name="Yamada T."/>
            <person name="Dunigan D.D."/>
            <person name="Grigoriev I.V."/>
            <person name="Claverie J.M."/>
            <person name="Van Etten J.L."/>
        </authorList>
    </citation>
    <scope>NUCLEOTIDE SEQUENCE [LARGE SCALE GENOMIC DNA]</scope>
    <source>
        <strain evidence="2 3">NC64A</strain>
    </source>
</reference>
<dbReference type="Gene3D" id="3.40.50.300">
    <property type="entry name" value="P-loop containing nucleotide triphosphate hydrolases"/>
    <property type="match status" value="1"/>
</dbReference>